<evidence type="ECO:0000313" key="9">
    <source>
        <dbReference type="EMBL" id="KAG2229633.1"/>
    </source>
</evidence>
<reference evidence="9" key="1">
    <citation type="submission" date="2021-01" db="EMBL/GenBank/DDBJ databases">
        <title>Metabolic potential, ecology and presence of endohyphal bacteria is reflected in genomic diversity of Mucoromycotina.</title>
        <authorList>
            <person name="Muszewska A."/>
            <person name="Okrasinska A."/>
            <person name="Steczkiewicz K."/>
            <person name="Drgas O."/>
            <person name="Orlowska M."/>
            <person name="Perlinska-Lenart U."/>
            <person name="Aleksandrzak-Piekarczyk T."/>
            <person name="Szatraj K."/>
            <person name="Zielenkiewicz U."/>
            <person name="Pilsyk S."/>
            <person name="Malc E."/>
            <person name="Mieczkowski P."/>
            <person name="Kruszewska J.S."/>
            <person name="Biernat P."/>
            <person name="Pawlowska J."/>
        </authorList>
    </citation>
    <scope>NUCLEOTIDE SEQUENCE</scope>
    <source>
        <strain evidence="9">WA0000018081</strain>
    </source>
</reference>
<evidence type="ECO:0000313" key="10">
    <source>
        <dbReference type="Proteomes" id="UP000613177"/>
    </source>
</evidence>
<evidence type="ECO:0008006" key="11">
    <source>
        <dbReference type="Google" id="ProtNLM"/>
    </source>
</evidence>
<dbReference type="GO" id="GO:0005737">
    <property type="term" value="C:cytoplasm"/>
    <property type="evidence" value="ECO:0007669"/>
    <property type="project" value="TreeGrafter"/>
</dbReference>
<dbReference type="PANTHER" id="PTHR13513">
    <property type="entry name" value="E3 UBIQUITIN-PROTEIN LIGASE UBR7"/>
    <property type="match status" value="1"/>
</dbReference>
<gene>
    <name evidence="9" type="ORF">INT48_001240</name>
</gene>
<feature type="domain" description="PHD-type" evidence="7">
    <location>
        <begin position="150"/>
        <end position="204"/>
    </location>
</feature>
<dbReference type="EMBL" id="JAEPRE010000256">
    <property type="protein sequence ID" value="KAG2229633.1"/>
    <property type="molecule type" value="Genomic_DNA"/>
</dbReference>
<dbReference type="InterPro" id="IPR019787">
    <property type="entry name" value="Znf_PHD-finger"/>
</dbReference>
<dbReference type="Proteomes" id="UP000613177">
    <property type="component" value="Unassembled WGS sequence"/>
</dbReference>
<keyword evidence="2 4" id="KW-0863">Zinc-finger</keyword>
<sequence length="447" mass="51828">MLDAKYFFFLSFFFFLRRIYFIMTGIEEDKNTVTALDYIESQELLEKEAHSVLPGKFEKCTFPLGYIRQPLYACKTCTHSDSKEPAGMCYSCSIACHSSHELFELFPKREFRCDCGLPGKFEGHCCSLMIPAKKIITSNDKNKYNHNFGGKYCRCDQHYDPEKEEGTMYQCVTCEDWFHENCIGNIPEAIDDFDCYVCRDCTKKYPFLINGKDERFSFGLSNGKEAISKWILPSSQIVVNVTEDQIMNEEKTANEEKITDDKKTTNEEKTTDEEKTANINEEKTVNEELVVTDIPSPSCGEKRKLEEEPQVIIANMFKRIKSDEGCQNVDVSLLPKHDHIEIFLQDGWRQGLCKCLKVKHLDFIDYKTNNVEYLFAEEKTYEPEEDEDAGKSLLEVGMEQLQRVDRVQALETLMAYKKLSHDIKSYLESFKDSGKIVTKQDIDDFFE</sequence>
<dbReference type="PANTHER" id="PTHR13513:SF9">
    <property type="entry name" value="E3 UBIQUITIN-PROTEIN LIGASE UBR7-RELATED"/>
    <property type="match status" value="1"/>
</dbReference>
<dbReference type="GO" id="GO:0061630">
    <property type="term" value="F:ubiquitin protein ligase activity"/>
    <property type="evidence" value="ECO:0007669"/>
    <property type="project" value="InterPro"/>
</dbReference>
<dbReference type="GO" id="GO:0008270">
    <property type="term" value="F:zinc ion binding"/>
    <property type="evidence" value="ECO:0007669"/>
    <property type="project" value="UniProtKB-KW"/>
</dbReference>
<evidence type="ECO:0000259" key="8">
    <source>
        <dbReference type="PROSITE" id="PS51157"/>
    </source>
</evidence>
<dbReference type="PROSITE" id="PS51157">
    <property type="entry name" value="ZF_UBR"/>
    <property type="match status" value="1"/>
</dbReference>
<feature type="non-terminal residue" evidence="9">
    <location>
        <position position="1"/>
    </location>
</feature>
<dbReference type="SMART" id="SM00249">
    <property type="entry name" value="PHD"/>
    <property type="match status" value="1"/>
</dbReference>
<keyword evidence="10" id="KW-1185">Reference proteome</keyword>
<evidence type="ECO:0000256" key="4">
    <source>
        <dbReference type="PROSITE-ProRule" id="PRU00146"/>
    </source>
</evidence>
<accession>A0A8H7SKB8</accession>
<dbReference type="InterPro" id="IPR001965">
    <property type="entry name" value="Znf_PHD"/>
</dbReference>
<organism evidence="9 10">
    <name type="scientific">Thamnidium elegans</name>
    <dbReference type="NCBI Taxonomy" id="101142"/>
    <lineage>
        <taxon>Eukaryota</taxon>
        <taxon>Fungi</taxon>
        <taxon>Fungi incertae sedis</taxon>
        <taxon>Mucoromycota</taxon>
        <taxon>Mucoromycotina</taxon>
        <taxon>Mucoromycetes</taxon>
        <taxon>Mucorales</taxon>
        <taxon>Mucorineae</taxon>
        <taxon>Mucoraceae</taxon>
        <taxon>Thamnidium</taxon>
    </lineage>
</organism>
<evidence type="ECO:0000256" key="1">
    <source>
        <dbReference type="ARBA" id="ARBA00022723"/>
    </source>
</evidence>
<comment type="caution">
    <text evidence="9">The sequence shown here is derived from an EMBL/GenBank/DDBJ whole genome shotgun (WGS) entry which is preliminary data.</text>
</comment>
<evidence type="ECO:0000256" key="6">
    <source>
        <dbReference type="SAM" id="MobiDB-lite"/>
    </source>
</evidence>
<dbReference type="CDD" id="cd19677">
    <property type="entry name" value="UBR-box_UBR7"/>
    <property type="match status" value="1"/>
</dbReference>
<proteinExistence type="predicted"/>
<dbReference type="InterPro" id="IPR011011">
    <property type="entry name" value="Znf_FYVE_PHD"/>
</dbReference>
<dbReference type="InterPro" id="IPR003126">
    <property type="entry name" value="Znf_UBR"/>
</dbReference>
<name>A0A8H7SKB8_9FUNG</name>
<feature type="domain" description="UBR-type" evidence="8">
    <location>
        <begin position="58"/>
        <end position="131"/>
    </location>
</feature>
<keyword evidence="1" id="KW-0479">Metal-binding</keyword>
<dbReference type="PROSITE" id="PS50016">
    <property type="entry name" value="ZF_PHD_2"/>
    <property type="match status" value="1"/>
</dbReference>
<dbReference type="AlphaFoldDB" id="A0A8H7SKB8"/>
<dbReference type="InterPro" id="IPR040204">
    <property type="entry name" value="UBR7"/>
</dbReference>
<protein>
    <recommendedName>
        <fullName evidence="11">UBR-type domain-containing protein</fullName>
    </recommendedName>
</protein>
<dbReference type="SUPFAM" id="SSF57903">
    <property type="entry name" value="FYVE/PHD zinc finger"/>
    <property type="match status" value="1"/>
</dbReference>
<dbReference type="InterPro" id="IPR047506">
    <property type="entry name" value="UBR7-like_UBR-box"/>
</dbReference>
<dbReference type="Gene3D" id="2.60.120.650">
    <property type="entry name" value="Cupin"/>
    <property type="match status" value="1"/>
</dbReference>
<evidence type="ECO:0000259" key="7">
    <source>
        <dbReference type="PROSITE" id="PS50016"/>
    </source>
</evidence>
<dbReference type="Pfam" id="PF02207">
    <property type="entry name" value="zf-UBR"/>
    <property type="match status" value="1"/>
</dbReference>
<feature type="zinc finger region" description="UBR-type" evidence="5">
    <location>
        <begin position="58"/>
        <end position="131"/>
    </location>
</feature>
<evidence type="ECO:0000256" key="5">
    <source>
        <dbReference type="PROSITE-ProRule" id="PRU00508"/>
    </source>
</evidence>
<feature type="region of interest" description="Disordered" evidence="6">
    <location>
        <begin position="250"/>
        <end position="279"/>
    </location>
</feature>
<keyword evidence="3" id="KW-0862">Zinc</keyword>
<evidence type="ECO:0000256" key="2">
    <source>
        <dbReference type="ARBA" id="ARBA00022771"/>
    </source>
</evidence>
<dbReference type="SMART" id="SM00396">
    <property type="entry name" value="ZnF_UBR1"/>
    <property type="match status" value="1"/>
</dbReference>
<evidence type="ECO:0000256" key="3">
    <source>
        <dbReference type="ARBA" id="ARBA00022833"/>
    </source>
</evidence>